<evidence type="ECO:0000256" key="1">
    <source>
        <dbReference type="ARBA" id="ARBA00010098"/>
    </source>
</evidence>
<protein>
    <submittedName>
        <fullName evidence="2">Uncharacterized protein</fullName>
    </submittedName>
</protein>
<dbReference type="Pfam" id="PF05327">
    <property type="entry name" value="RRN3"/>
    <property type="match status" value="1"/>
</dbReference>
<name>A0AAV0ZP90_VICFA</name>
<dbReference type="PANTHER" id="PTHR12790">
    <property type="entry name" value="TRANSCRIPTION INITIATION FACTOR IA RRN3"/>
    <property type="match status" value="1"/>
</dbReference>
<dbReference type="PANTHER" id="PTHR12790:SF0">
    <property type="entry name" value="RNA POLYMERASE I-SPECIFIC TRANSCRIPTION INITIATION FACTOR RRN3-RELATED"/>
    <property type="match status" value="1"/>
</dbReference>
<dbReference type="AlphaFoldDB" id="A0AAV0ZP90"/>
<dbReference type="GO" id="GO:0006361">
    <property type="term" value="P:transcription initiation at RNA polymerase I promoter"/>
    <property type="evidence" value="ECO:0007669"/>
    <property type="project" value="InterPro"/>
</dbReference>
<evidence type="ECO:0000313" key="2">
    <source>
        <dbReference type="EMBL" id="CAI8600410.1"/>
    </source>
</evidence>
<proteinExistence type="inferred from homology"/>
<dbReference type="InterPro" id="IPR007991">
    <property type="entry name" value="RNA_pol_I_trans_ini_fac_RRN3"/>
</dbReference>
<gene>
    <name evidence="2" type="ORF">VFH_II221720</name>
</gene>
<organism evidence="2 3">
    <name type="scientific">Vicia faba</name>
    <name type="common">Broad bean</name>
    <name type="synonym">Faba vulgaris</name>
    <dbReference type="NCBI Taxonomy" id="3906"/>
    <lineage>
        <taxon>Eukaryota</taxon>
        <taxon>Viridiplantae</taxon>
        <taxon>Streptophyta</taxon>
        <taxon>Embryophyta</taxon>
        <taxon>Tracheophyta</taxon>
        <taxon>Spermatophyta</taxon>
        <taxon>Magnoliopsida</taxon>
        <taxon>eudicotyledons</taxon>
        <taxon>Gunneridae</taxon>
        <taxon>Pentapetalae</taxon>
        <taxon>rosids</taxon>
        <taxon>fabids</taxon>
        <taxon>Fabales</taxon>
        <taxon>Fabaceae</taxon>
        <taxon>Papilionoideae</taxon>
        <taxon>50 kb inversion clade</taxon>
        <taxon>NPAAA clade</taxon>
        <taxon>Hologalegina</taxon>
        <taxon>IRL clade</taxon>
        <taxon>Fabeae</taxon>
        <taxon>Vicia</taxon>
    </lineage>
</organism>
<keyword evidence="3" id="KW-1185">Reference proteome</keyword>
<dbReference type="GO" id="GO:0001181">
    <property type="term" value="F:RNA polymerase I general transcription initiation factor activity"/>
    <property type="evidence" value="ECO:0007669"/>
    <property type="project" value="InterPro"/>
</dbReference>
<dbReference type="Proteomes" id="UP001157006">
    <property type="component" value="Chromosome 2"/>
</dbReference>
<comment type="similarity">
    <text evidence="1">Belongs to the RRN3 family.</text>
</comment>
<reference evidence="2 3" key="1">
    <citation type="submission" date="2023-01" db="EMBL/GenBank/DDBJ databases">
        <authorList>
            <person name="Kreplak J."/>
        </authorList>
    </citation>
    <scope>NUCLEOTIDE SEQUENCE [LARGE SCALE GENOMIC DNA]</scope>
</reference>
<sequence length="131" mass="14958">MSAELFVFEDLLEADLSKAFGGMDRLDMFFPFDPCLLKKSEGYLRPHFVRWSRVRTTYDDEEDSDSGSKASDDEFVDLNAKDMMVDDDMIGSVAAGLDFDPDLNKMSITPKSFKYGFKEQMERGHENAVEI</sequence>
<evidence type="ECO:0000313" key="3">
    <source>
        <dbReference type="Proteomes" id="UP001157006"/>
    </source>
</evidence>
<dbReference type="GO" id="GO:0005634">
    <property type="term" value="C:nucleus"/>
    <property type="evidence" value="ECO:0007669"/>
    <property type="project" value="TreeGrafter"/>
</dbReference>
<dbReference type="GO" id="GO:0001042">
    <property type="term" value="F:RNA polymerase I core binding"/>
    <property type="evidence" value="ECO:0007669"/>
    <property type="project" value="TreeGrafter"/>
</dbReference>
<dbReference type="EMBL" id="OX451737">
    <property type="protein sequence ID" value="CAI8600410.1"/>
    <property type="molecule type" value="Genomic_DNA"/>
</dbReference>
<accession>A0AAV0ZP90</accession>